<accession>A0A0C3D5D0</accession>
<dbReference type="AlphaFoldDB" id="A0A0C3D5D0"/>
<dbReference type="EMBL" id="KN822265">
    <property type="protein sequence ID" value="KIM51316.1"/>
    <property type="molecule type" value="Genomic_DNA"/>
</dbReference>
<organism evidence="1 2">
    <name type="scientific">Scleroderma citrinum Foug A</name>
    <dbReference type="NCBI Taxonomy" id="1036808"/>
    <lineage>
        <taxon>Eukaryota</taxon>
        <taxon>Fungi</taxon>
        <taxon>Dikarya</taxon>
        <taxon>Basidiomycota</taxon>
        <taxon>Agaricomycotina</taxon>
        <taxon>Agaricomycetes</taxon>
        <taxon>Agaricomycetidae</taxon>
        <taxon>Boletales</taxon>
        <taxon>Sclerodermatineae</taxon>
        <taxon>Sclerodermataceae</taxon>
        <taxon>Scleroderma</taxon>
    </lineage>
</organism>
<reference evidence="1 2" key="1">
    <citation type="submission" date="2014-04" db="EMBL/GenBank/DDBJ databases">
        <authorList>
            <consortium name="DOE Joint Genome Institute"/>
            <person name="Kuo A."/>
            <person name="Kohler A."/>
            <person name="Nagy L.G."/>
            <person name="Floudas D."/>
            <person name="Copeland A."/>
            <person name="Barry K.W."/>
            <person name="Cichocki N."/>
            <person name="Veneault-Fourrey C."/>
            <person name="LaButti K."/>
            <person name="Lindquist E.A."/>
            <person name="Lipzen A."/>
            <person name="Lundell T."/>
            <person name="Morin E."/>
            <person name="Murat C."/>
            <person name="Sun H."/>
            <person name="Tunlid A."/>
            <person name="Henrissat B."/>
            <person name="Grigoriev I.V."/>
            <person name="Hibbett D.S."/>
            <person name="Martin F."/>
            <person name="Nordberg H.P."/>
            <person name="Cantor M.N."/>
            <person name="Hua S.X."/>
        </authorList>
    </citation>
    <scope>NUCLEOTIDE SEQUENCE [LARGE SCALE GENOMIC DNA]</scope>
    <source>
        <strain evidence="1 2">Foug A</strain>
    </source>
</reference>
<name>A0A0C3D5D0_9AGAM</name>
<dbReference type="Proteomes" id="UP000053989">
    <property type="component" value="Unassembled WGS sequence"/>
</dbReference>
<dbReference type="InParanoid" id="A0A0C3D5D0"/>
<gene>
    <name evidence="1" type="ORF">SCLCIDRAFT_653184</name>
</gene>
<evidence type="ECO:0000313" key="2">
    <source>
        <dbReference type="Proteomes" id="UP000053989"/>
    </source>
</evidence>
<keyword evidence="2" id="KW-1185">Reference proteome</keyword>
<dbReference type="HOGENOM" id="CLU_2623427_0_0_1"/>
<reference evidence="2" key="2">
    <citation type="submission" date="2015-01" db="EMBL/GenBank/DDBJ databases">
        <title>Evolutionary Origins and Diversification of the Mycorrhizal Mutualists.</title>
        <authorList>
            <consortium name="DOE Joint Genome Institute"/>
            <consortium name="Mycorrhizal Genomics Consortium"/>
            <person name="Kohler A."/>
            <person name="Kuo A."/>
            <person name="Nagy L.G."/>
            <person name="Floudas D."/>
            <person name="Copeland A."/>
            <person name="Barry K.W."/>
            <person name="Cichocki N."/>
            <person name="Veneault-Fourrey C."/>
            <person name="LaButti K."/>
            <person name="Lindquist E.A."/>
            <person name="Lipzen A."/>
            <person name="Lundell T."/>
            <person name="Morin E."/>
            <person name="Murat C."/>
            <person name="Riley R."/>
            <person name="Ohm R."/>
            <person name="Sun H."/>
            <person name="Tunlid A."/>
            <person name="Henrissat B."/>
            <person name="Grigoriev I.V."/>
            <person name="Hibbett D.S."/>
            <person name="Martin F."/>
        </authorList>
    </citation>
    <scope>NUCLEOTIDE SEQUENCE [LARGE SCALE GENOMIC DNA]</scope>
    <source>
        <strain evidence="2">Foug A</strain>
    </source>
</reference>
<protein>
    <submittedName>
        <fullName evidence="1">Uncharacterized protein</fullName>
    </submittedName>
</protein>
<sequence>MTLTCTYYFLPSESQTAVYSLLLPAIPFHNSDILLQPQRVGQVSPVDVYRQGSVGMFTIQVRPYRGKFVPVSIHLFQC</sequence>
<proteinExistence type="predicted"/>
<evidence type="ECO:0000313" key="1">
    <source>
        <dbReference type="EMBL" id="KIM51316.1"/>
    </source>
</evidence>